<evidence type="ECO:0000256" key="3">
    <source>
        <dbReference type="ARBA" id="ARBA00006462"/>
    </source>
</evidence>
<reference evidence="13" key="1">
    <citation type="submission" date="2023-02" db="EMBL/GenBank/DDBJ databases">
        <authorList>
            <person name="Palmer J.M."/>
        </authorList>
    </citation>
    <scope>NUCLEOTIDE SEQUENCE</scope>
    <source>
        <strain evidence="13">FW57</strain>
    </source>
</reference>
<dbReference type="PANTHER" id="PTHR23033">
    <property type="entry name" value="BETA1,3-GALACTOSYLTRANSFERASE"/>
    <property type="match status" value="1"/>
</dbReference>
<comment type="caution">
    <text evidence="13">The sequence shown here is derived from an EMBL/GenBank/DDBJ whole genome shotgun (WGS) entry which is preliminary data.</text>
</comment>
<keyword evidence="8" id="KW-0547">Nucleotide-binding</keyword>
<evidence type="ECO:0000256" key="10">
    <source>
        <dbReference type="ARBA" id="ARBA00022989"/>
    </source>
</evidence>
<evidence type="ECO:0000313" key="14">
    <source>
        <dbReference type="Proteomes" id="UP001197093"/>
    </source>
</evidence>
<proteinExistence type="inferred from homology"/>
<keyword evidence="14" id="KW-1185">Reference proteome</keyword>
<dbReference type="PANTHER" id="PTHR23033:SF47">
    <property type="entry name" value="APPLE DOMAIN-CONTAINING PROTEIN-RELATED"/>
    <property type="match status" value="1"/>
</dbReference>
<name>A0AAD4HV90_9PEZI</name>
<evidence type="ECO:0000256" key="2">
    <source>
        <dbReference type="ARBA" id="ARBA00004922"/>
    </source>
</evidence>
<comment type="pathway">
    <text evidence="2">Protein modification; protein glycosylation.</text>
</comment>
<gene>
    <name evidence="13" type="ORF">NEMBOFW57_010974</name>
</gene>
<dbReference type="Proteomes" id="UP001197093">
    <property type="component" value="Unassembled WGS sequence"/>
</dbReference>
<dbReference type="EMBL" id="JAHCVI010000006">
    <property type="protein sequence ID" value="KAG7284596.1"/>
    <property type="molecule type" value="Genomic_DNA"/>
</dbReference>
<evidence type="ECO:0000256" key="1">
    <source>
        <dbReference type="ARBA" id="ARBA00004606"/>
    </source>
</evidence>
<dbReference type="AlphaFoldDB" id="A0AAD4HV90"/>
<evidence type="ECO:0000256" key="5">
    <source>
        <dbReference type="ARBA" id="ARBA00022676"/>
    </source>
</evidence>
<evidence type="ECO:0000259" key="12">
    <source>
        <dbReference type="Pfam" id="PF02434"/>
    </source>
</evidence>
<evidence type="ECO:0000256" key="9">
    <source>
        <dbReference type="ARBA" id="ARBA00022968"/>
    </source>
</evidence>
<dbReference type="InterPro" id="IPR026050">
    <property type="entry name" value="C1GALT1/C1GALT1_chp1"/>
</dbReference>
<dbReference type="GO" id="GO:0016263">
    <property type="term" value="F:glycoprotein-N-acetylgalactosamine 3-beta-galactosyltransferase activity"/>
    <property type="evidence" value="ECO:0007669"/>
    <property type="project" value="UniProtKB-EC"/>
</dbReference>
<comment type="subcellular location">
    <subcellularLocation>
        <location evidence="1">Membrane</location>
        <topology evidence="1">Single-pass type II membrane protein</topology>
    </subcellularLocation>
</comment>
<evidence type="ECO:0000256" key="8">
    <source>
        <dbReference type="ARBA" id="ARBA00022741"/>
    </source>
</evidence>
<dbReference type="EC" id="2.4.1.122" evidence="4"/>
<feature type="domain" description="Fringe-like glycosyltransferase" evidence="12">
    <location>
        <begin position="108"/>
        <end position="168"/>
    </location>
</feature>
<evidence type="ECO:0000256" key="11">
    <source>
        <dbReference type="ARBA" id="ARBA00023136"/>
    </source>
</evidence>
<dbReference type="Gene3D" id="3.90.550.50">
    <property type="match status" value="1"/>
</dbReference>
<organism evidence="13 14">
    <name type="scientific">Staphylotrichum longicolle</name>
    <dbReference type="NCBI Taxonomy" id="669026"/>
    <lineage>
        <taxon>Eukaryota</taxon>
        <taxon>Fungi</taxon>
        <taxon>Dikarya</taxon>
        <taxon>Ascomycota</taxon>
        <taxon>Pezizomycotina</taxon>
        <taxon>Sordariomycetes</taxon>
        <taxon>Sordariomycetidae</taxon>
        <taxon>Sordariales</taxon>
        <taxon>Chaetomiaceae</taxon>
        <taxon>Staphylotrichum</taxon>
    </lineage>
</organism>
<keyword evidence="6" id="KW-0808">Transferase</keyword>
<comment type="similarity">
    <text evidence="3">Belongs to the glycosyltransferase 31 family. Beta3-Gal-T subfamily.</text>
</comment>
<dbReference type="GO" id="GO:0000166">
    <property type="term" value="F:nucleotide binding"/>
    <property type="evidence" value="ECO:0007669"/>
    <property type="project" value="UniProtKB-KW"/>
</dbReference>
<evidence type="ECO:0000313" key="13">
    <source>
        <dbReference type="EMBL" id="KAG7284596.1"/>
    </source>
</evidence>
<dbReference type="Pfam" id="PF02434">
    <property type="entry name" value="Fringe"/>
    <property type="match status" value="1"/>
</dbReference>
<evidence type="ECO:0000256" key="4">
    <source>
        <dbReference type="ARBA" id="ARBA00012557"/>
    </source>
</evidence>
<dbReference type="InterPro" id="IPR003378">
    <property type="entry name" value="Fringe-like_glycosylTrfase"/>
</dbReference>
<evidence type="ECO:0000256" key="6">
    <source>
        <dbReference type="ARBA" id="ARBA00022679"/>
    </source>
</evidence>
<keyword evidence="5" id="KW-0328">Glycosyltransferase</keyword>
<evidence type="ECO:0000256" key="7">
    <source>
        <dbReference type="ARBA" id="ARBA00022692"/>
    </source>
</evidence>
<keyword evidence="7" id="KW-0812">Transmembrane</keyword>
<sequence>MWKRLLVHLTTTFSSERIPAANTVFYSDYPETIGDFHIIDALANITKKTKASQSFDVYRQHPEYAGHNVYVEASGVDGDNYGPPGGWILDKFKFVPLIQHAGNNWPSVKWYIYMEDDAYLFLPSVLDYLSTFDWRRPHYLGSFAAKSDVVFAHGGAGFALSRPAWEKTFGHNPGMSEDYEQYTAEHCCGDQVLGHALNKYGVRFGENDGDDSEKFTWGFNPIVHWRFGFSKWNWCTSLMSWHKVHNRDVARYFAFESGWDFSKPLLHRDFFMGMIAPDLHRRA</sequence>
<keyword evidence="11" id="KW-0472">Membrane</keyword>
<keyword evidence="10" id="KW-1133">Transmembrane helix</keyword>
<protein>
    <recommendedName>
        <fullName evidence="4">N-acetylgalactosaminide beta-1,3-galactosyltransferase</fullName>
        <ecNumber evidence="4">2.4.1.122</ecNumber>
    </recommendedName>
</protein>
<keyword evidence="9" id="KW-0735">Signal-anchor</keyword>
<accession>A0AAD4HV90</accession>
<dbReference type="GO" id="GO:0016020">
    <property type="term" value="C:membrane"/>
    <property type="evidence" value="ECO:0007669"/>
    <property type="project" value="UniProtKB-SubCell"/>
</dbReference>